<evidence type="ECO:0000313" key="1">
    <source>
        <dbReference type="EMBL" id="MBA9001577.1"/>
    </source>
</evidence>
<sequence length="45" mass="4860">MTVDIEIKPRYAQATDPTEIELVEDLDALSESAVCSCSAGDDNPF</sequence>
<keyword evidence="2" id="KW-1185">Reference proteome</keyword>
<organism evidence="1 2">
    <name type="scientific">Thermomonospora cellulosilytica</name>
    <dbReference type="NCBI Taxonomy" id="1411118"/>
    <lineage>
        <taxon>Bacteria</taxon>
        <taxon>Bacillati</taxon>
        <taxon>Actinomycetota</taxon>
        <taxon>Actinomycetes</taxon>
        <taxon>Streptosporangiales</taxon>
        <taxon>Thermomonosporaceae</taxon>
        <taxon>Thermomonospora</taxon>
    </lineage>
</organism>
<proteinExistence type="predicted"/>
<dbReference type="EMBL" id="JACJII010000001">
    <property type="protein sequence ID" value="MBA9001577.1"/>
    <property type="molecule type" value="Genomic_DNA"/>
</dbReference>
<reference evidence="1 2" key="1">
    <citation type="submission" date="2020-08" db="EMBL/GenBank/DDBJ databases">
        <title>Sequencing the genomes of 1000 actinobacteria strains.</title>
        <authorList>
            <person name="Klenk H.-P."/>
        </authorList>
    </citation>
    <scope>NUCLEOTIDE SEQUENCE [LARGE SCALE GENOMIC DNA]</scope>
    <source>
        <strain evidence="1 2">DSM 45823</strain>
    </source>
</reference>
<comment type="caution">
    <text evidence="1">The sequence shown here is derived from an EMBL/GenBank/DDBJ whole genome shotgun (WGS) entry which is preliminary data.</text>
</comment>
<protein>
    <submittedName>
        <fullName evidence="1">Uncharacterized protein</fullName>
    </submittedName>
</protein>
<dbReference type="AlphaFoldDB" id="A0A7W3R6F7"/>
<gene>
    <name evidence="1" type="ORF">HNR21_000459</name>
</gene>
<accession>A0A7W3R6F7</accession>
<name>A0A7W3R6F7_9ACTN</name>
<evidence type="ECO:0000313" key="2">
    <source>
        <dbReference type="Proteomes" id="UP000539313"/>
    </source>
</evidence>
<dbReference type="Proteomes" id="UP000539313">
    <property type="component" value="Unassembled WGS sequence"/>
</dbReference>
<dbReference type="RefSeq" id="WP_182703833.1">
    <property type="nucleotide sequence ID" value="NZ_JACJII010000001.1"/>
</dbReference>